<dbReference type="InterPro" id="IPR004875">
    <property type="entry name" value="DDE_SF_endonuclease_dom"/>
</dbReference>
<accession>A0A9P6AF80</accession>
<protein>
    <recommendedName>
        <fullName evidence="1">DDE-1 domain-containing protein</fullName>
    </recommendedName>
</protein>
<gene>
    <name evidence="2" type="ORF">BS47DRAFT_1249117</name>
</gene>
<reference evidence="2" key="1">
    <citation type="journal article" date="2020" name="Nat. Commun.">
        <title>Large-scale genome sequencing of mycorrhizal fungi provides insights into the early evolution of symbiotic traits.</title>
        <authorList>
            <person name="Miyauchi S."/>
            <person name="Kiss E."/>
            <person name="Kuo A."/>
            <person name="Drula E."/>
            <person name="Kohler A."/>
            <person name="Sanchez-Garcia M."/>
            <person name="Morin E."/>
            <person name="Andreopoulos B."/>
            <person name="Barry K.W."/>
            <person name="Bonito G."/>
            <person name="Buee M."/>
            <person name="Carver A."/>
            <person name="Chen C."/>
            <person name="Cichocki N."/>
            <person name="Clum A."/>
            <person name="Culley D."/>
            <person name="Crous P.W."/>
            <person name="Fauchery L."/>
            <person name="Girlanda M."/>
            <person name="Hayes R.D."/>
            <person name="Keri Z."/>
            <person name="LaButti K."/>
            <person name="Lipzen A."/>
            <person name="Lombard V."/>
            <person name="Magnuson J."/>
            <person name="Maillard F."/>
            <person name="Murat C."/>
            <person name="Nolan M."/>
            <person name="Ohm R.A."/>
            <person name="Pangilinan J."/>
            <person name="Pereira M.F."/>
            <person name="Perotto S."/>
            <person name="Peter M."/>
            <person name="Pfister S."/>
            <person name="Riley R."/>
            <person name="Sitrit Y."/>
            <person name="Stielow J.B."/>
            <person name="Szollosi G."/>
            <person name="Zifcakova L."/>
            <person name="Stursova M."/>
            <person name="Spatafora J.W."/>
            <person name="Tedersoo L."/>
            <person name="Vaario L.M."/>
            <person name="Yamada A."/>
            <person name="Yan M."/>
            <person name="Wang P."/>
            <person name="Xu J."/>
            <person name="Bruns T."/>
            <person name="Baldrian P."/>
            <person name="Vilgalys R."/>
            <person name="Dunand C."/>
            <person name="Henrissat B."/>
            <person name="Grigoriev I.V."/>
            <person name="Hibbett D."/>
            <person name="Nagy L.G."/>
            <person name="Martin F.M."/>
        </authorList>
    </citation>
    <scope>NUCLEOTIDE SEQUENCE</scope>
    <source>
        <strain evidence="2">UP504</strain>
    </source>
</reference>
<keyword evidence="3" id="KW-1185">Reference proteome</keyword>
<evidence type="ECO:0000313" key="2">
    <source>
        <dbReference type="EMBL" id="KAF9504723.1"/>
    </source>
</evidence>
<dbReference type="EMBL" id="MU129200">
    <property type="protein sequence ID" value="KAF9504723.1"/>
    <property type="molecule type" value="Genomic_DNA"/>
</dbReference>
<sequence>RENITVLDTICADGTYLKPVVIFKAKQLSAGWVCNNPVKASYALISCTPKGWTENKLAVNYLK</sequence>
<comment type="caution">
    <text evidence="2">The sequence shown here is derived from an EMBL/GenBank/DDBJ whole genome shotgun (WGS) entry which is preliminary data.</text>
</comment>
<evidence type="ECO:0000259" key="1">
    <source>
        <dbReference type="Pfam" id="PF03184"/>
    </source>
</evidence>
<dbReference type="OrthoDB" id="2917041at2759"/>
<feature type="domain" description="DDE-1" evidence="1">
    <location>
        <begin position="5"/>
        <end position="62"/>
    </location>
</feature>
<proteinExistence type="predicted"/>
<dbReference type="Pfam" id="PF03184">
    <property type="entry name" value="DDE_1"/>
    <property type="match status" value="1"/>
</dbReference>
<dbReference type="GO" id="GO:0003676">
    <property type="term" value="F:nucleic acid binding"/>
    <property type="evidence" value="ECO:0007669"/>
    <property type="project" value="InterPro"/>
</dbReference>
<feature type="non-terminal residue" evidence="2">
    <location>
        <position position="63"/>
    </location>
</feature>
<name>A0A9P6AF80_9AGAM</name>
<organism evidence="2 3">
    <name type="scientific">Hydnum rufescens UP504</name>
    <dbReference type="NCBI Taxonomy" id="1448309"/>
    <lineage>
        <taxon>Eukaryota</taxon>
        <taxon>Fungi</taxon>
        <taxon>Dikarya</taxon>
        <taxon>Basidiomycota</taxon>
        <taxon>Agaricomycotina</taxon>
        <taxon>Agaricomycetes</taxon>
        <taxon>Cantharellales</taxon>
        <taxon>Hydnaceae</taxon>
        <taxon>Hydnum</taxon>
    </lineage>
</organism>
<feature type="non-terminal residue" evidence="2">
    <location>
        <position position="1"/>
    </location>
</feature>
<dbReference type="AlphaFoldDB" id="A0A9P6AF80"/>
<dbReference type="Proteomes" id="UP000886523">
    <property type="component" value="Unassembled WGS sequence"/>
</dbReference>
<evidence type="ECO:0000313" key="3">
    <source>
        <dbReference type="Proteomes" id="UP000886523"/>
    </source>
</evidence>